<dbReference type="Proteomes" id="UP000770889">
    <property type="component" value="Unassembled WGS sequence"/>
</dbReference>
<evidence type="ECO:0000256" key="4">
    <source>
        <dbReference type="PIRSR" id="PIRSR603782-2"/>
    </source>
</evidence>
<dbReference type="PANTHER" id="PTHR12151">
    <property type="entry name" value="ELECTRON TRANSPORT PROTIN SCO1/SENC FAMILY MEMBER"/>
    <property type="match status" value="1"/>
</dbReference>
<keyword evidence="3" id="KW-0479">Metal-binding</keyword>
<evidence type="ECO:0000313" key="6">
    <source>
        <dbReference type="EMBL" id="MBT2991129.1"/>
    </source>
</evidence>
<sequence>MTSLYAKDLTSFRKPNTLEFAYIGVAADLQLPEMCEKISPNALHRVRKPNLARSHCYYYLAVNSADLSWCDKVEPIPYGAGVMNWLDPERCRYQAGRLIQLKKPFPFDFDHQALLRELGFSESDLTANNVENDRLAWKRFYQAITREKQRASFVERLQKLPDFSNMERAEDQLHYYTEEEKEREQDWVMSRAMRLCVQGRISKDCGERFAQFRYSPGEVDNEAMIALGLKKGSSSSVTAEADNQRISSGYRKVSDLERAYYDMAVRFNNPDLCRKIPDNVIGIGWSIDPGFLMIPVRSACLTALAAKTKDRELCSGVRPVQEDKLDGYGFTSEYCLGNVDDFTKAVHESTLRPDWEQVLRTLGYMEEDIPQAIQQSADARSLWLTFADHLISAENSQRTSFLDHLQKTASHAGDLDQLDLSENDLNRHLYQLQLIRFHCSINRYGDRYLYKGYELEPPKKFGGPFELVNHHGETVTEEDFYGKHLLVFFGYTFCPDICPTNMVTIANVLEILGELSESVQPIFISVDAKRDSPEKLATYVNYFHPQIVGMTGTAQQIRRAAKAYQAQYFAGDVDGEYVVDHTAWTYFVGPDGRPINYFDHGIDPREMATQIEQVLLEGQRHAFQADN</sequence>
<keyword evidence="2 3" id="KW-0186">Copper</keyword>
<reference evidence="6 7" key="1">
    <citation type="submission" date="2021-05" db="EMBL/GenBank/DDBJ databases">
        <title>Genetic and Functional Diversity in Clade A Lucinid endosymbionts from the Bahamas.</title>
        <authorList>
            <person name="Giani N.M."/>
            <person name="Engel A.S."/>
            <person name="Campbell B.J."/>
        </authorList>
    </citation>
    <scope>NUCLEOTIDE SEQUENCE [LARGE SCALE GENOMIC DNA]</scope>
    <source>
        <strain evidence="6">LUC16012Gg_MoonRockCtena</strain>
    </source>
</reference>
<dbReference type="InterPro" id="IPR036249">
    <property type="entry name" value="Thioredoxin-like_sf"/>
</dbReference>
<feature type="binding site" evidence="3">
    <location>
        <position position="498"/>
    </location>
    <ligand>
        <name>Cu cation</name>
        <dbReference type="ChEBI" id="CHEBI:23378"/>
    </ligand>
</feature>
<dbReference type="PANTHER" id="PTHR12151:SF25">
    <property type="entry name" value="LINALOOL DEHYDRATASE_ISOMERASE DOMAIN-CONTAINING PROTEIN"/>
    <property type="match status" value="1"/>
</dbReference>
<dbReference type="CDD" id="cd02968">
    <property type="entry name" value="SCO"/>
    <property type="match status" value="1"/>
</dbReference>
<dbReference type="GO" id="GO:0046872">
    <property type="term" value="F:metal ion binding"/>
    <property type="evidence" value="ECO:0007669"/>
    <property type="project" value="UniProtKB-KW"/>
</dbReference>
<name>A0A944QWI8_9GAMM</name>
<dbReference type="EMBL" id="JAHHGM010000027">
    <property type="protein sequence ID" value="MBT2991129.1"/>
    <property type="molecule type" value="Genomic_DNA"/>
</dbReference>
<comment type="caution">
    <text evidence="6">The sequence shown here is derived from an EMBL/GenBank/DDBJ whole genome shotgun (WGS) entry which is preliminary data.</text>
</comment>
<feature type="domain" description="Thioredoxin" evidence="5">
    <location>
        <begin position="456"/>
        <end position="616"/>
    </location>
</feature>
<dbReference type="Pfam" id="PF02630">
    <property type="entry name" value="SCO1-SenC"/>
    <property type="match status" value="1"/>
</dbReference>
<dbReference type="PROSITE" id="PS51352">
    <property type="entry name" value="THIOREDOXIN_2"/>
    <property type="match status" value="1"/>
</dbReference>
<dbReference type="InterPro" id="IPR013766">
    <property type="entry name" value="Thioredoxin_domain"/>
</dbReference>
<dbReference type="SUPFAM" id="SSF52833">
    <property type="entry name" value="Thioredoxin-like"/>
    <property type="match status" value="1"/>
</dbReference>
<feature type="disulfide bond" description="Redox-active" evidence="4">
    <location>
        <begin position="494"/>
        <end position="498"/>
    </location>
</feature>
<dbReference type="AlphaFoldDB" id="A0A944QWI8"/>
<protein>
    <submittedName>
        <fullName evidence="6">SCO family protein</fullName>
    </submittedName>
</protein>
<dbReference type="FunFam" id="3.40.30.10:FF:000013">
    <property type="entry name" value="Blast:Protein SCO1 homolog, mitochondrial"/>
    <property type="match status" value="1"/>
</dbReference>
<organism evidence="6 7">
    <name type="scientific">Candidatus Thiodiazotropha taylori</name>
    <dbReference type="NCBI Taxonomy" id="2792791"/>
    <lineage>
        <taxon>Bacteria</taxon>
        <taxon>Pseudomonadati</taxon>
        <taxon>Pseudomonadota</taxon>
        <taxon>Gammaproteobacteria</taxon>
        <taxon>Chromatiales</taxon>
        <taxon>Sedimenticolaceae</taxon>
        <taxon>Candidatus Thiodiazotropha</taxon>
    </lineage>
</organism>
<evidence type="ECO:0000313" key="7">
    <source>
        <dbReference type="Proteomes" id="UP000770889"/>
    </source>
</evidence>
<evidence type="ECO:0000256" key="2">
    <source>
        <dbReference type="ARBA" id="ARBA00023008"/>
    </source>
</evidence>
<evidence type="ECO:0000256" key="1">
    <source>
        <dbReference type="ARBA" id="ARBA00010996"/>
    </source>
</evidence>
<feature type="binding site" evidence="3">
    <location>
        <position position="494"/>
    </location>
    <ligand>
        <name>Cu cation</name>
        <dbReference type="ChEBI" id="CHEBI:23378"/>
    </ligand>
</feature>
<dbReference type="InterPro" id="IPR003782">
    <property type="entry name" value="SCO1/SenC"/>
</dbReference>
<gene>
    <name evidence="6" type="ORF">KME65_19385</name>
</gene>
<comment type="similarity">
    <text evidence="1">Belongs to the SCO1/2 family.</text>
</comment>
<proteinExistence type="inferred from homology"/>
<accession>A0A944QWI8</accession>
<feature type="binding site" evidence="3">
    <location>
        <position position="581"/>
    </location>
    <ligand>
        <name>Cu cation</name>
        <dbReference type="ChEBI" id="CHEBI:23378"/>
    </ligand>
</feature>
<evidence type="ECO:0000256" key="3">
    <source>
        <dbReference type="PIRSR" id="PIRSR603782-1"/>
    </source>
</evidence>
<keyword evidence="4" id="KW-1015">Disulfide bond</keyword>
<evidence type="ECO:0000259" key="5">
    <source>
        <dbReference type="PROSITE" id="PS51352"/>
    </source>
</evidence>
<dbReference type="Gene3D" id="3.40.30.10">
    <property type="entry name" value="Glutaredoxin"/>
    <property type="match status" value="1"/>
</dbReference>